<dbReference type="EMBL" id="JAOWKX010000007">
    <property type="protein sequence ID" value="MCV2885755.1"/>
    <property type="molecule type" value="Genomic_DNA"/>
</dbReference>
<dbReference type="Proteomes" id="UP001652504">
    <property type="component" value="Unassembled WGS sequence"/>
</dbReference>
<proteinExistence type="predicted"/>
<dbReference type="PANTHER" id="PTHR32305">
    <property type="match status" value="1"/>
</dbReference>
<dbReference type="InterPro" id="IPR022385">
    <property type="entry name" value="Rhs_assc_core"/>
</dbReference>
<name>A0ABT3AAZ2_9ALTE</name>
<accession>A0ABT3AAZ2</accession>
<dbReference type="RefSeq" id="WP_263713042.1">
    <property type="nucleotide sequence ID" value="NZ_JAOWKX010000007.1"/>
</dbReference>
<keyword evidence="2" id="KW-1185">Reference proteome</keyword>
<dbReference type="InterPro" id="IPR050708">
    <property type="entry name" value="T6SS_VgrG/RHS"/>
</dbReference>
<protein>
    <submittedName>
        <fullName evidence="1">RHS repeat-associated core domain-containing protein</fullName>
    </submittedName>
</protein>
<organism evidence="1 2">
    <name type="scientific">Fluctibacter corallii</name>
    <dbReference type="NCBI Taxonomy" id="2984329"/>
    <lineage>
        <taxon>Bacteria</taxon>
        <taxon>Pseudomonadati</taxon>
        <taxon>Pseudomonadota</taxon>
        <taxon>Gammaproteobacteria</taxon>
        <taxon>Alteromonadales</taxon>
        <taxon>Alteromonadaceae</taxon>
        <taxon>Fluctibacter</taxon>
    </lineage>
</organism>
<comment type="caution">
    <text evidence="1">The sequence shown here is derived from an EMBL/GenBank/DDBJ whole genome shotgun (WGS) entry which is preliminary data.</text>
</comment>
<dbReference type="Gene3D" id="2.180.10.10">
    <property type="entry name" value="RHS repeat-associated core"/>
    <property type="match status" value="1"/>
</dbReference>
<gene>
    <name evidence="1" type="ORF">OE749_13740</name>
</gene>
<dbReference type="PANTHER" id="PTHR32305:SF15">
    <property type="entry name" value="PROTEIN RHSA-RELATED"/>
    <property type="match status" value="1"/>
</dbReference>
<dbReference type="NCBIfam" id="TIGR03696">
    <property type="entry name" value="Rhs_assc_core"/>
    <property type="match status" value="1"/>
</dbReference>
<evidence type="ECO:0000313" key="2">
    <source>
        <dbReference type="Proteomes" id="UP001652504"/>
    </source>
</evidence>
<reference evidence="1 2" key="1">
    <citation type="submission" date="2022-10" db="EMBL/GenBank/DDBJ databases">
        <title>Aestuariibacter sp. AA17 isolated from Montipora capitata coral fragment.</title>
        <authorList>
            <person name="Emsley S.A."/>
            <person name="Pfannmuller K.M."/>
            <person name="Loughran R.M."/>
            <person name="Shlafstein M."/>
            <person name="Papke E."/>
            <person name="Saw J.H."/>
            <person name="Ushijima B."/>
            <person name="Videau P."/>
        </authorList>
    </citation>
    <scope>NUCLEOTIDE SEQUENCE [LARGE SCALE GENOMIC DNA]</scope>
    <source>
        <strain evidence="1 2">AA17</strain>
    </source>
</reference>
<sequence>MDDIGYTGHKFDTDIGLSYMQVRYYDPVIGRFYSNDPVDSLGHMLRSNPIQGFGRYTYANNNPYKYVDPDGEAGVLGFIAGVGLEITRQALTGELKDTSLSGIAKNAGKALVSGFAGATGAGLATKTAQLGNVLRVTANTAAGGAIGATSTVANNAIDGNNLTDNVGVGTVLGAAGGAAGTIVGDAIDAGTAALKQKAFNATSVADQNLTQHIKGATGGGASSTSVGVGDVLGNVASNAAGVADSCGVKDQC</sequence>
<evidence type="ECO:0000313" key="1">
    <source>
        <dbReference type="EMBL" id="MCV2885755.1"/>
    </source>
</evidence>